<feature type="domain" description="Spore germination GerAC-like C-terminal" evidence="8">
    <location>
        <begin position="197"/>
        <end position="371"/>
    </location>
</feature>
<name>A0A3P5XK88_9BACL</name>
<keyword evidence="6" id="KW-0564">Palmitate</keyword>
<dbReference type="Gene3D" id="3.30.300.210">
    <property type="entry name" value="Nutrient germinant receptor protein C, domain 3"/>
    <property type="match status" value="1"/>
</dbReference>
<evidence type="ECO:0000256" key="4">
    <source>
        <dbReference type="ARBA" id="ARBA00022729"/>
    </source>
</evidence>
<dbReference type="PANTHER" id="PTHR35789:SF1">
    <property type="entry name" value="SPORE GERMINATION PROTEIN B3"/>
    <property type="match status" value="1"/>
</dbReference>
<dbReference type="OrthoDB" id="2592518at2"/>
<evidence type="ECO:0000256" key="5">
    <source>
        <dbReference type="ARBA" id="ARBA00023136"/>
    </source>
</evidence>
<dbReference type="PANTHER" id="PTHR35789">
    <property type="entry name" value="SPORE GERMINATION PROTEIN B3"/>
    <property type="match status" value="1"/>
</dbReference>
<dbReference type="GO" id="GO:0016020">
    <property type="term" value="C:membrane"/>
    <property type="evidence" value="ECO:0007669"/>
    <property type="project" value="UniProtKB-SubCell"/>
</dbReference>
<keyword evidence="5" id="KW-0472">Membrane</keyword>
<gene>
    <name evidence="10" type="ORF">FILTAD_01707</name>
</gene>
<evidence type="ECO:0000256" key="2">
    <source>
        <dbReference type="ARBA" id="ARBA00007886"/>
    </source>
</evidence>
<dbReference type="AlphaFoldDB" id="A0A3P5XK88"/>
<dbReference type="NCBIfam" id="TIGR02887">
    <property type="entry name" value="spore_ger_x_C"/>
    <property type="match status" value="1"/>
</dbReference>
<evidence type="ECO:0008006" key="12">
    <source>
        <dbReference type="Google" id="ProtNLM"/>
    </source>
</evidence>
<sequence>MKKYRSYILYLLLLISLVGCAEKKLLEKVGLTTLIGYDLGNEDNVKTTAVVRQVNTEFQSQVAIITSENETSQGTRTKINRRSSKKIMAGQLRGVLFGEELARKGVGHYVDTLLKHSEMSGSVLLAVVEGQSKSLLEFEYPDIDDIGDHIYKLLEQNIKGEQMISSTLHEVGHDYYSPGRDIAMPILKKDKELIEISGVALFKNGEMVGKLSAKDSFYVKLIRDNYNTGKLEMMIKGDELPSSLMKNPSDRIDLVFDPIKTKKELKLVNQATPEFDLQINVKARLMEIKPYIDVGKPKNVAKLEKAIGKSLSEELSRVIALSQEADSDVFGFGEYYRSTVRHSDLTQEKWHGLYKEMKVNVHVDFTLLRSGIME</sequence>
<keyword evidence="3" id="KW-0309">Germination</keyword>
<evidence type="ECO:0000259" key="8">
    <source>
        <dbReference type="Pfam" id="PF05504"/>
    </source>
</evidence>
<dbReference type="InterPro" id="IPR057336">
    <property type="entry name" value="GerAC_N"/>
</dbReference>
<dbReference type="Proteomes" id="UP000270468">
    <property type="component" value="Unassembled WGS sequence"/>
</dbReference>
<evidence type="ECO:0000259" key="9">
    <source>
        <dbReference type="Pfam" id="PF25198"/>
    </source>
</evidence>
<dbReference type="InterPro" id="IPR008844">
    <property type="entry name" value="Spore_GerAC-like"/>
</dbReference>
<evidence type="ECO:0000256" key="3">
    <source>
        <dbReference type="ARBA" id="ARBA00022544"/>
    </source>
</evidence>
<keyword evidence="7" id="KW-0449">Lipoprotein</keyword>
<dbReference type="RefSeq" id="WP_124070160.1">
    <property type="nucleotide sequence ID" value="NZ_CBCRXF010000005.1"/>
</dbReference>
<keyword evidence="11" id="KW-1185">Reference proteome</keyword>
<dbReference type="PROSITE" id="PS51257">
    <property type="entry name" value="PROKAR_LIPOPROTEIN"/>
    <property type="match status" value="1"/>
</dbReference>
<comment type="similarity">
    <text evidence="2">Belongs to the GerABKC lipoprotein family.</text>
</comment>
<dbReference type="EMBL" id="UXAV01000041">
    <property type="protein sequence ID" value="VDC28086.1"/>
    <property type="molecule type" value="Genomic_DNA"/>
</dbReference>
<dbReference type="InterPro" id="IPR046953">
    <property type="entry name" value="Spore_GerAC-like_C"/>
</dbReference>
<evidence type="ECO:0000313" key="11">
    <source>
        <dbReference type="Proteomes" id="UP000270468"/>
    </source>
</evidence>
<protein>
    <recommendedName>
        <fullName evidence="12">Spore germination protein A3</fullName>
    </recommendedName>
</protein>
<evidence type="ECO:0000256" key="1">
    <source>
        <dbReference type="ARBA" id="ARBA00004635"/>
    </source>
</evidence>
<dbReference type="InterPro" id="IPR038501">
    <property type="entry name" value="Spore_GerAC_C_sf"/>
</dbReference>
<feature type="domain" description="Spore germination protein N-terminal" evidence="9">
    <location>
        <begin position="23"/>
        <end position="188"/>
    </location>
</feature>
<organism evidence="10 11">
    <name type="scientific">Filibacter tadaridae</name>
    <dbReference type="NCBI Taxonomy" id="2483811"/>
    <lineage>
        <taxon>Bacteria</taxon>
        <taxon>Bacillati</taxon>
        <taxon>Bacillota</taxon>
        <taxon>Bacilli</taxon>
        <taxon>Bacillales</taxon>
        <taxon>Caryophanaceae</taxon>
        <taxon>Filibacter</taxon>
    </lineage>
</organism>
<reference evidence="10 11" key="1">
    <citation type="submission" date="2018-11" db="EMBL/GenBank/DDBJ databases">
        <authorList>
            <person name="Criscuolo A."/>
        </authorList>
    </citation>
    <scope>NUCLEOTIDE SEQUENCE [LARGE SCALE GENOMIC DNA]</scope>
    <source>
        <strain evidence="10">ATB-66</strain>
    </source>
</reference>
<accession>A0A3P5XK88</accession>
<evidence type="ECO:0000256" key="6">
    <source>
        <dbReference type="ARBA" id="ARBA00023139"/>
    </source>
</evidence>
<evidence type="ECO:0000256" key="7">
    <source>
        <dbReference type="ARBA" id="ARBA00023288"/>
    </source>
</evidence>
<dbReference type="Pfam" id="PF25198">
    <property type="entry name" value="Spore_GerAC_N"/>
    <property type="match status" value="1"/>
</dbReference>
<keyword evidence="4" id="KW-0732">Signal</keyword>
<comment type="subcellular location">
    <subcellularLocation>
        <location evidence="1">Membrane</location>
        <topology evidence="1">Lipid-anchor</topology>
    </subcellularLocation>
</comment>
<evidence type="ECO:0000313" key="10">
    <source>
        <dbReference type="EMBL" id="VDC28086.1"/>
    </source>
</evidence>
<dbReference type="GO" id="GO:0009847">
    <property type="term" value="P:spore germination"/>
    <property type="evidence" value="ECO:0007669"/>
    <property type="project" value="InterPro"/>
</dbReference>
<dbReference type="Pfam" id="PF05504">
    <property type="entry name" value="Spore_GerAC"/>
    <property type="match status" value="1"/>
</dbReference>
<proteinExistence type="inferred from homology"/>